<dbReference type="GeneID" id="90993672"/>
<dbReference type="GO" id="GO:0006152">
    <property type="term" value="P:purine nucleoside catabolic process"/>
    <property type="evidence" value="ECO:0007669"/>
    <property type="project" value="TreeGrafter"/>
</dbReference>
<evidence type="ECO:0000256" key="2">
    <source>
        <dbReference type="ARBA" id="ARBA00023295"/>
    </source>
</evidence>
<dbReference type="EMBL" id="FQTY01000005">
    <property type="protein sequence ID" value="SHE71831.1"/>
    <property type="molecule type" value="Genomic_DNA"/>
</dbReference>
<dbReference type="SUPFAM" id="SSF53590">
    <property type="entry name" value="Nucleoside hydrolase"/>
    <property type="match status" value="1"/>
</dbReference>
<accession>A0A1M4VRT2</accession>
<organism evidence="4 5">
    <name type="scientific">Tissierella praeacuta DSM 18095</name>
    <dbReference type="NCBI Taxonomy" id="1123404"/>
    <lineage>
        <taxon>Bacteria</taxon>
        <taxon>Bacillati</taxon>
        <taxon>Bacillota</taxon>
        <taxon>Tissierellia</taxon>
        <taxon>Tissierellales</taxon>
        <taxon>Tissierellaceae</taxon>
        <taxon>Tissierella</taxon>
    </lineage>
</organism>
<feature type="domain" description="Inosine/uridine-preferring nucleoside hydrolase" evidence="3">
    <location>
        <begin position="5"/>
        <end position="295"/>
    </location>
</feature>
<dbReference type="PANTHER" id="PTHR12304">
    <property type="entry name" value="INOSINE-URIDINE PREFERRING NUCLEOSIDE HYDROLASE"/>
    <property type="match status" value="1"/>
</dbReference>
<proteinExistence type="predicted"/>
<keyword evidence="5" id="KW-1185">Reference proteome</keyword>
<dbReference type="GO" id="GO:0005829">
    <property type="term" value="C:cytosol"/>
    <property type="evidence" value="ECO:0007669"/>
    <property type="project" value="TreeGrafter"/>
</dbReference>
<sequence>MVRPIIIDCDPGLDDAMALILANKIQDIEVVGVTTVAGNASLKNTSKNALNLLYTIDWELPVVIGSEHPLIKERSLSNKKTGIGELVLQQSNREFCKIDVSDFIYKEAKKYDGNLEILALAPMTNIAKTIIKYPNIVPLIKSITFMGGTMGRGNITPSSEFNMYVDPHAADIVFKSKIPITMVGLDITRKAFLTIEDIDYFKSFNNIHSKLIAEILLLIHNRECFCGDKVIAIHDVVALAAMVLPQLVNKTKFCLSIELDNNKSLGMLLLEYRNISDDEKNIDIVTDIDINMFKDWIKRLNC</sequence>
<dbReference type="STRING" id="1123404.SAMN02745784_01603"/>
<dbReference type="GO" id="GO:0008477">
    <property type="term" value="F:purine nucleosidase activity"/>
    <property type="evidence" value="ECO:0007669"/>
    <property type="project" value="TreeGrafter"/>
</dbReference>
<evidence type="ECO:0000313" key="4">
    <source>
        <dbReference type="EMBL" id="SHE71831.1"/>
    </source>
</evidence>
<keyword evidence="2" id="KW-0326">Glycosidase</keyword>
<dbReference type="InterPro" id="IPR001910">
    <property type="entry name" value="Inosine/uridine_hydrolase_dom"/>
</dbReference>
<name>A0A1M4VRT2_9FIRM</name>
<evidence type="ECO:0000313" key="5">
    <source>
        <dbReference type="Proteomes" id="UP000184114"/>
    </source>
</evidence>
<gene>
    <name evidence="4" type="ORF">SAMN02745784_01603</name>
</gene>
<dbReference type="Proteomes" id="UP000184114">
    <property type="component" value="Unassembled WGS sequence"/>
</dbReference>
<reference evidence="5" key="1">
    <citation type="submission" date="2016-11" db="EMBL/GenBank/DDBJ databases">
        <authorList>
            <person name="Varghese N."/>
            <person name="Submissions S."/>
        </authorList>
    </citation>
    <scope>NUCLEOTIDE SEQUENCE [LARGE SCALE GENOMIC DNA]</scope>
    <source>
        <strain evidence="5">DSM 18095</strain>
    </source>
</reference>
<dbReference type="Pfam" id="PF01156">
    <property type="entry name" value="IU_nuc_hydro"/>
    <property type="match status" value="1"/>
</dbReference>
<keyword evidence="1 4" id="KW-0378">Hydrolase</keyword>
<dbReference type="RefSeq" id="WP_072975141.1">
    <property type="nucleotide sequence ID" value="NZ_FQTY01000005.1"/>
</dbReference>
<evidence type="ECO:0000259" key="3">
    <source>
        <dbReference type="Pfam" id="PF01156"/>
    </source>
</evidence>
<evidence type="ECO:0000256" key="1">
    <source>
        <dbReference type="ARBA" id="ARBA00022801"/>
    </source>
</evidence>
<dbReference type="AlphaFoldDB" id="A0A1M4VRT2"/>
<dbReference type="InterPro" id="IPR036452">
    <property type="entry name" value="Ribo_hydro-like"/>
</dbReference>
<dbReference type="Gene3D" id="3.90.245.10">
    <property type="entry name" value="Ribonucleoside hydrolase-like"/>
    <property type="match status" value="1"/>
</dbReference>
<dbReference type="PANTHER" id="PTHR12304:SF4">
    <property type="entry name" value="URIDINE NUCLEOSIDASE"/>
    <property type="match status" value="1"/>
</dbReference>
<dbReference type="InterPro" id="IPR023186">
    <property type="entry name" value="IUNH"/>
</dbReference>
<protein>
    <submittedName>
        <fullName evidence="4">Pyrimidine-specific ribonucleoside hydrolase</fullName>
    </submittedName>
</protein>